<comment type="caution">
    <text evidence="2">The sequence shown here is derived from an EMBL/GenBank/DDBJ whole genome shotgun (WGS) entry which is preliminary data.</text>
</comment>
<organism evidence="2 3">
    <name type="scientific">Pseudovibrio japonicus</name>
    <dbReference type="NCBI Taxonomy" id="366534"/>
    <lineage>
        <taxon>Bacteria</taxon>
        <taxon>Pseudomonadati</taxon>
        <taxon>Pseudomonadota</taxon>
        <taxon>Alphaproteobacteria</taxon>
        <taxon>Hyphomicrobiales</taxon>
        <taxon>Stappiaceae</taxon>
        <taxon>Pseudovibrio</taxon>
    </lineage>
</organism>
<evidence type="ECO:0000313" key="3">
    <source>
        <dbReference type="Proteomes" id="UP000637980"/>
    </source>
</evidence>
<evidence type="ECO:0000313" key="2">
    <source>
        <dbReference type="EMBL" id="GHB44220.1"/>
    </source>
</evidence>
<dbReference type="InterPro" id="IPR013611">
    <property type="entry name" value="Transp-assoc_OB_typ2"/>
</dbReference>
<accession>A0ABQ3ETC2</accession>
<sequence length="46" mass="5304">MEVLLEEYLGDTTYVYVELETGEHMIIRQDLEVSRQAGDVVFVELA</sequence>
<dbReference type="InterPro" id="IPR008995">
    <property type="entry name" value="Mo/tungstate-bd_C_term_dom"/>
</dbReference>
<dbReference type="Proteomes" id="UP000637980">
    <property type="component" value="Unassembled WGS sequence"/>
</dbReference>
<keyword evidence="3" id="KW-1185">Reference proteome</keyword>
<dbReference type="EMBL" id="BMXE01000008">
    <property type="protein sequence ID" value="GHB44220.1"/>
    <property type="molecule type" value="Genomic_DNA"/>
</dbReference>
<protein>
    <recommendedName>
        <fullName evidence="1">Transport-associated OB type 2 domain-containing protein</fullName>
    </recommendedName>
</protein>
<gene>
    <name evidence="2" type="ORF">GCM10007094_36880</name>
</gene>
<name>A0ABQ3ETC2_9HYPH</name>
<dbReference type="Pfam" id="PF08402">
    <property type="entry name" value="TOBE_2"/>
    <property type="match status" value="1"/>
</dbReference>
<dbReference type="SUPFAM" id="SSF50331">
    <property type="entry name" value="MOP-like"/>
    <property type="match status" value="1"/>
</dbReference>
<evidence type="ECO:0000259" key="1">
    <source>
        <dbReference type="Pfam" id="PF08402"/>
    </source>
</evidence>
<feature type="domain" description="Transport-associated OB type 2" evidence="1">
    <location>
        <begin position="3"/>
        <end position="45"/>
    </location>
</feature>
<proteinExistence type="predicted"/>
<reference evidence="3" key="1">
    <citation type="journal article" date="2019" name="Int. J. Syst. Evol. Microbiol.">
        <title>The Global Catalogue of Microorganisms (GCM) 10K type strain sequencing project: providing services to taxonomists for standard genome sequencing and annotation.</title>
        <authorList>
            <consortium name="The Broad Institute Genomics Platform"/>
            <consortium name="The Broad Institute Genome Sequencing Center for Infectious Disease"/>
            <person name="Wu L."/>
            <person name="Ma J."/>
        </authorList>
    </citation>
    <scope>NUCLEOTIDE SEQUENCE [LARGE SCALE GENOMIC DNA]</scope>
    <source>
        <strain evidence="3">KCTC 12861</strain>
    </source>
</reference>